<dbReference type="AlphaFoldDB" id="A0A7J7BW00"/>
<feature type="region of interest" description="Disordered" evidence="1">
    <location>
        <begin position="76"/>
        <end position="116"/>
    </location>
</feature>
<dbReference type="Proteomes" id="UP000593562">
    <property type="component" value="Unassembled WGS sequence"/>
</dbReference>
<protein>
    <submittedName>
        <fullName evidence="2">Uncharacterized protein</fullName>
    </submittedName>
</protein>
<reference evidence="2 3" key="1">
    <citation type="journal article" date="2020" name="Nat. Commun.">
        <title>Genome of Tripterygium wilfordii and identification of cytochrome P450 involved in triptolide biosynthesis.</title>
        <authorList>
            <person name="Tu L."/>
            <person name="Su P."/>
            <person name="Zhang Z."/>
            <person name="Gao L."/>
            <person name="Wang J."/>
            <person name="Hu T."/>
            <person name="Zhou J."/>
            <person name="Zhang Y."/>
            <person name="Zhao Y."/>
            <person name="Liu Y."/>
            <person name="Song Y."/>
            <person name="Tong Y."/>
            <person name="Lu Y."/>
            <person name="Yang J."/>
            <person name="Xu C."/>
            <person name="Jia M."/>
            <person name="Peters R.J."/>
            <person name="Huang L."/>
            <person name="Gao W."/>
        </authorList>
    </citation>
    <scope>NUCLEOTIDE SEQUENCE [LARGE SCALE GENOMIC DNA]</scope>
    <source>
        <strain evidence="3">cv. XIE 37</strain>
        <tissue evidence="2">Leaf</tissue>
    </source>
</reference>
<evidence type="ECO:0000256" key="1">
    <source>
        <dbReference type="SAM" id="MobiDB-lite"/>
    </source>
</evidence>
<sequence length="116" mass="12254">MEPSLLMFLSISIARVVVLTIVSCSSDLVTVRFLLELRFTDPSKDPFRIDPEVCDGVTGTPLVGELAEEISSASMTLSGDSPRLTTLGGSVQGLHGSGTYPSSPNPVPKPSSGWVF</sequence>
<dbReference type="InParanoid" id="A0A7J7BW00"/>
<proteinExistence type="predicted"/>
<gene>
    <name evidence="2" type="ORF">HS088_TW23G00595</name>
</gene>
<evidence type="ECO:0000313" key="3">
    <source>
        <dbReference type="Proteomes" id="UP000593562"/>
    </source>
</evidence>
<dbReference type="EMBL" id="JAAARO010000023">
    <property type="protein sequence ID" value="KAF5725865.1"/>
    <property type="molecule type" value="Genomic_DNA"/>
</dbReference>
<keyword evidence="3" id="KW-1185">Reference proteome</keyword>
<feature type="compositionally biased region" description="Polar residues" evidence="1">
    <location>
        <begin position="76"/>
        <end position="89"/>
    </location>
</feature>
<comment type="caution">
    <text evidence="2">The sequence shown here is derived from an EMBL/GenBank/DDBJ whole genome shotgun (WGS) entry which is preliminary data.</text>
</comment>
<organism evidence="2 3">
    <name type="scientific">Tripterygium wilfordii</name>
    <name type="common">Thunder God vine</name>
    <dbReference type="NCBI Taxonomy" id="458696"/>
    <lineage>
        <taxon>Eukaryota</taxon>
        <taxon>Viridiplantae</taxon>
        <taxon>Streptophyta</taxon>
        <taxon>Embryophyta</taxon>
        <taxon>Tracheophyta</taxon>
        <taxon>Spermatophyta</taxon>
        <taxon>Magnoliopsida</taxon>
        <taxon>eudicotyledons</taxon>
        <taxon>Gunneridae</taxon>
        <taxon>Pentapetalae</taxon>
        <taxon>rosids</taxon>
        <taxon>fabids</taxon>
        <taxon>Celastrales</taxon>
        <taxon>Celastraceae</taxon>
        <taxon>Tripterygium</taxon>
    </lineage>
</organism>
<name>A0A7J7BW00_TRIWF</name>
<evidence type="ECO:0000313" key="2">
    <source>
        <dbReference type="EMBL" id="KAF5725865.1"/>
    </source>
</evidence>
<accession>A0A7J7BW00</accession>